<proteinExistence type="predicted"/>
<reference evidence="2 3" key="1">
    <citation type="submission" date="2006-02" db="EMBL/GenBank/DDBJ databases">
        <authorList>
            <person name="Amann R."/>
            <person name="Ferriera S."/>
            <person name="Johnson J."/>
            <person name="Kravitz S."/>
            <person name="Halpern A."/>
            <person name="Remington K."/>
            <person name="Beeson K."/>
            <person name="Tran B."/>
            <person name="Rogers Y.-H."/>
            <person name="Friedman R."/>
            <person name="Venter J.C."/>
        </authorList>
    </citation>
    <scope>NUCLEOTIDE SEQUENCE [LARGE SCALE GENOMIC DNA]</scope>
    <source>
        <strain evidence="2 3">DSM 3645</strain>
    </source>
</reference>
<accession>A3ZV74</accession>
<gene>
    <name evidence="2" type="ORF">DSM3645_03868</name>
</gene>
<dbReference type="Proteomes" id="UP000004358">
    <property type="component" value="Unassembled WGS sequence"/>
</dbReference>
<dbReference type="AlphaFoldDB" id="A3ZV74"/>
<dbReference type="EMBL" id="AANZ01000014">
    <property type="protein sequence ID" value="EAQ79583.1"/>
    <property type="molecule type" value="Genomic_DNA"/>
</dbReference>
<feature type="region of interest" description="Disordered" evidence="1">
    <location>
        <begin position="34"/>
        <end position="83"/>
    </location>
</feature>
<feature type="compositionally biased region" description="Low complexity" evidence="1">
    <location>
        <begin position="59"/>
        <end position="71"/>
    </location>
</feature>
<protein>
    <submittedName>
        <fullName evidence="2">Uncharacterized protein</fullName>
    </submittedName>
</protein>
<sequence>MSRHFESSRPVDAVEQQTLERALLEFDFVPERRVERPAPIRATESPRDRFGRFPGDGSGQQRRSAGGQRSSLIEGTVLGERLA</sequence>
<evidence type="ECO:0000256" key="1">
    <source>
        <dbReference type="SAM" id="MobiDB-lite"/>
    </source>
</evidence>
<organism evidence="2 3">
    <name type="scientific">Blastopirellula marina DSM 3645</name>
    <dbReference type="NCBI Taxonomy" id="314230"/>
    <lineage>
        <taxon>Bacteria</taxon>
        <taxon>Pseudomonadati</taxon>
        <taxon>Planctomycetota</taxon>
        <taxon>Planctomycetia</taxon>
        <taxon>Pirellulales</taxon>
        <taxon>Pirellulaceae</taxon>
        <taxon>Blastopirellula</taxon>
    </lineage>
</organism>
<evidence type="ECO:0000313" key="2">
    <source>
        <dbReference type="EMBL" id="EAQ79583.1"/>
    </source>
</evidence>
<dbReference type="HOGENOM" id="CLU_2535880_0_0_0"/>
<name>A3ZV74_9BACT</name>
<feature type="compositionally biased region" description="Basic and acidic residues" evidence="1">
    <location>
        <begin position="34"/>
        <end position="51"/>
    </location>
</feature>
<comment type="caution">
    <text evidence="2">The sequence shown here is derived from an EMBL/GenBank/DDBJ whole genome shotgun (WGS) entry which is preliminary data.</text>
</comment>
<evidence type="ECO:0000313" key="3">
    <source>
        <dbReference type="Proteomes" id="UP000004358"/>
    </source>
</evidence>